<feature type="compositionally biased region" description="Polar residues" evidence="4">
    <location>
        <begin position="440"/>
        <end position="450"/>
    </location>
</feature>
<feature type="region of interest" description="Disordered" evidence="4">
    <location>
        <begin position="1"/>
        <end position="109"/>
    </location>
</feature>
<feature type="compositionally biased region" description="Acidic residues" evidence="4">
    <location>
        <begin position="404"/>
        <end position="416"/>
    </location>
</feature>
<keyword evidence="3" id="KW-0539">Nucleus</keyword>
<feature type="compositionally biased region" description="Basic residues" evidence="4">
    <location>
        <begin position="1008"/>
        <end position="1022"/>
    </location>
</feature>
<feature type="compositionally biased region" description="Basic and acidic residues" evidence="4">
    <location>
        <begin position="265"/>
        <end position="277"/>
    </location>
</feature>
<dbReference type="GO" id="GO:0005634">
    <property type="term" value="C:nucleus"/>
    <property type="evidence" value="ECO:0007669"/>
    <property type="project" value="UniProtKB-SubCell"/>
</dbReference>
<feature type="compositionally biased region" description="Basic and acidic residues" evidence="4">
    <location>
        <begin position="451"/>
        <end position="481"/>
    </location>
</feature>
<keyword evidence="2" id="KW-0227">DNA damage</keyword>
<feature type="compositionally biased region" description="Polar residues" evidence="4">
    <location>
        <begin position="241"/>
        <end position="252"/>
    </location>
</feature>
<evidence type="ECO:0000259" key="5">
    <source>
        <dbReference type="PROSITE" id="PS50172"/>
    </source>
</evidence>
<sequence>MMDPSQSPTQFNDDRDYPEDNYQQFWDSPTDLTAQQETLEPTQPSGLEFDATGRPRGPYSSEKSQAQPYSGYETQLSADNAPNSLRDDDTGAVNFSSMPLPESEGSLVKTRDYLNSRKVSLDYGHHETADECRTAGSQNVVSPGLHDHEPTSDGFQLNPETPAPHNPFAGIQSKGAILDTSQMFQQTQATSALRPLFNNSPTSSRPSPDLRAPNTISPNTGLYRTPMGAGASSPLKGRYMSRNTQAASSPLITSPAHGLSSAIRPRSDPRPSSKDDEPVVPESPLRRQRAHPRPRRHSIQDTTVTKRHLSQVEEEDDTRGLCVIDAISSSPNRLDADQDLGGSTPPEEQHCSKTETDRSSWKTGHVNVCRSEAVLPRPTRPAHSNKTSLYKSAAYIAQCHGDTAGDDDAIASEEESDKNQWREVIVEDSQKSLRRRGKKTPSSSAAQTTDSHSRRENSRVKETPVISHKDDSNLRSSERVPETSPVLRPIADIINGASGTTASEGLSIPSLSAGDLGTQGDSTENPNPTASNPDDYPDTEQAQDIPPSSDAPLARPTRTKFNWRKPKKQSSETPKREDRPSHDSIANVPKPTGSHIPGKGTKTPPSSTASSLTELTQTPEVDAKVTPSTQERPSSVTLKSAKARDTPSVGKKAPLPSHESPMLHSDAPRQARRARKPAVIESDSTDELARSAISTPADAMPSSPPVTSTNRVQGDKKKAVFRNGHQRASLVSTRGSSESCEQSVVHDTRHLFQGMAFAISFQSRRKDESDRHYHQRTKESENIANSIIHHGGHILATGFDELFEVPSPQALASANPTPTSTPTRSQQHTTLKLKDSSRCFGFAALIADGHSRKVKYMQALALGLPCISDRWISMCIKKGDVIAWDTYLLCAGNSSILGDAIRSRHLEPYPALQSKFSNVIKDRVKLMEGQSILLVLKKTQRKKEEQKKAYLFLAQVLGATLGRAETIPEARLKMREKENSGEPYDWVYFEGDDVEEGLFGQESLNKSTKTKPARRSKKRKRQSAALDEGESELATEDGPPPKRVKALRDEIVVQSLILGRLVEDEEMELCKAP</sequence>
<gene>
    <name evidence="6" type="ORF">MKZ38_000634</name>
</gene>
<feature type="compositionally biased region" description="Polar residues" evidence="4">
    <location>
        <begin position="1"/>
        <end position="11"/>
    </location>
</feature>
<accession>A0AAD5WRY3</accession>
<feature type="region of interest" description="Disordered" evidence="4">
    <location>
        <begin position="402"/>
        <end position="714"/>
    </location>
</feature>
<comment type="caution">
    <text evidence="6">The sequence shown here is derived from an EMBL/GenBank/DDBJ whole genome shotgun (WGS) entry which is preliminary data.</text>
</comment>
<dbReference type="Gene3D" id="3.40.50.10190">
    <property type="entry name" value="BRCT domain"/>
    <property type="match status" value="1"/>
</dbReference>
<feature type="compositionally biased region" description="Basic and acidic residues" evidence="4">
    <location>
        <begin position="569"/>
        <end position="582"/>
    </location>
</feature>
<dbReference type="PANTHER" id="PTHR15321">
    <property type="entry name" value="TUMOR SUPPRESSOR P53-BINDING PROTEIN 1"/>
    <property type="match status" value="1"/>
</dbReference>
<dbReference type="InterPro" id="IPR047252">
    <property type="entry name" value="TP53BP1-like"/>
</dbReference>
<feature type="domain" description="BRCT" evidence="5">
    <location>
        <begin position="747"/>
        <end position="889"/>
    </location>
</feature>
<dbReference type="AlphaFoldDB" id="A0AAD5WRY3"/>
<feature type="compositionally biased region" description="Polar residues" evidence="4">
    <location>
        <begin position="21"/>
        <end position="45"/>
    </location>
</feature>
<feature type="compositionally biased region" description="Polar residues" evidence="4">
    <location>
        <begin position="185"/>
        <end position="206"/>
    </location>
</feature>
<organism evidence="6 7">
    <name type="scientific">Zalerion maritima</name>
    <dbReference type="NCBI Taxonomy" id="339359"/>
    <lineage>
        <taxon>Eukaryota</taxon>
        <taxon>Fungi</taxon>
        <taxon>Dikarya</taxon>
        <taxon>Ascomycota</taxon>
        <taxon>Pezizomycotina</taxon>
        <taxon>Sordariomycetes</taxon>
        <taxon>Lulworthiomycetidae</taxon>
        <taxon>Lulworthiales</taxon>
        <taxon>Lulworthiaceae</taxon>
        <taxon>Zalerion</taxon>
    </lineage>
</organism>
<feature type="region of interest" description="Disordered" evidence="4">
    <location>
        <begin position="137"/>
        <end position="171"/>
    </location>
</feature>
<dbReference type="EMBL" id="JAKWBI020000114">
    <property type="protein sequence ID" value="KAJ2902388.1"/>
    <property type="molecule type" value="Genomic_DNA"/>
</dbReference>
<protein>
    <recommendedName>
        <fullName evidence="5">BRCT domain-containing protein</fullName>
    </recommendedName>
</protein>
<feature type="compositionally biased region" description="Basic residues" evidence="4">
    <location>
        <begin position="286"/>
        <end position="297"/>
    </location>
</feature>
<feature type="compositionally biased region" description="Polar residues" evidence="4">
    <location>
        <begin position="61"/>
        <end position="83"/>
    </location>
</feature>
<name>A0AAD5WRY3_9PEZI</name>
<proteinExistence type="predicted"/>
<feature type="compositionally biased region" description="Basic and acidic residues" evidence="4">
    <location>
        <begin position="347"/>
        <end position="360"/>
    </location>
</feature>
<feature type="region of interest" description="Disordered" evidence="4">
    <location>
        <begin position="999"/>
        <end position="1046"/>
    </location>
</feature>
<evidence type="ECO:0000313" key="6">
    <source>
        <dbReference type="EMBL" id="KAJ2902388.1"/>
    </source>
</evidence>
<dbReference type="Proteomes" id="UP001201980">
    <property type="component" value="Unassembled WGS sequence"/>
</dbReference>
<evidence type="ECO:0000256" key="4">
    <source>
        <dbReference type="SAM" id="MobiDB-lite"/>
    </source>
</evidence>
<dbReference type="SUPFAM" id="SSF52113">
    <property type="entry name" value="BRCT domain"/>
    <property type="match status" value="1"/>
</dbReference>
<feature type="compositionally biased region" description="Polar residues" evidence="4">
    <location>
        <begin position="603"/>
        <end position="619"/>
    </location>
</feature>
<dbReference type="InterPro" id="IPR036420">
    <property type="entry name" value="BRCT_dom_sf"/>
</dbReference>
<feature type="compositionally biased region" description="Polar residues" evidence="4">
    <location>
        <begin position="519"/>
        <end position="532"/>
    </location>
</feature>
<dbReference type="InterPro" id="IPR047249">
    <property type="entry name" value="BRCT_p53bp1-like_rpt1"/>
</dbReference>
<dbReference type="CDD" id="cd17745">
    <property type="entry name" value="BRCT_p53bp1_rpt1"/>
    <property type="match status" value="1"/>
</dbReference>
<feature type="compositionally biased region" description="Polar residues" evidence="4">
    <location>
        <begin position="626"/>
        <end position="638"/>
    </location>
</feature>
<evidence type="ECO:0000256" key="3">
    <source>
        <dbReference type="ARBA" id="ARBA00023242"/>
    </source>
</evidence>
<feature type="compositionally biased region" description="Basic and acidic residues" evidence="4">
    <location>
        <begin position="417"/>
        <end position="431"/>
    </location>
</feature>
<dbReference type="GO" id="GO:0000077">
    <property type="term" value="P:DNA damage checkpoint signaling"/>
    <property type="evidence" value="ECO:0007669"/>
    <property type="project" value="TreeGrafter"/>
</dbReference>
<dbReference type="InterPro" id="IPR001357">
    <property type="entry name" value="BRCT_dom"/>
</dbReference>
<reference evidence="6" key="1">
    <citation type="submission" date="2022-07" db="EMBL/GenBank/DDBJ databases">
        <title>Draft genome sequence of Zalerion maritima ATCC 34329, a (micro)plastics degrading marine fungus.</title>
        <authorList>
            <person name="Paco A."/>
            <person name="Goncalves M.F.M."/>
            <person name="Rocha-Santos T.A.P."/>
            <person name="Alves A."/>
        </authorList>
    </citation>
    <scope>NUCLEOTIDE SEQUENCE</scope>
    <source>
        <strain evidence="6">ATCC 34329</strain>
    </source>
</reference>
<feature type="region of interest" description="Disordered" evidence="4">
    <location>
        <begin position="185"/>
        <end position="364"/>
    </location>
</feature>
<dbReference type="GO" id="GO:0042393">
    <property type="term" value="F:histone binding"/>
    <property type="evidence" value="ECO:0007669"/>
    <property type="project" value="TreeGrafter"/>
</dbReference>
<dbReference type="GO" id="GO:0045944">
    <property type="term" value="P:positive regulation of transcription by RNA polymerase II"/>
    <property type="evidence" value="ECO:0007669"/>
    <property type="project" value="TreeGrafter"/>
</dbReference>
<evidence type="ECO:0000313" key="7">
    <source>
        <dbReference type="Proteomes" id="UP001201980"/>
    </source>
</evidence>
<keyword evidence="7" id="KW-1185">Reference proteome</keyword>
<dbReference type="PANTHER" id="PTHR15321:SF3">
    <property type="entry name" value="TP53-BINDING PROTEIN 1"/>
    <property type="match status" value="1"/>
</dbReference>
<comment type="subcellular location">
    <subcellularLocation>
        <location evidence="1">Nucleus</location>
    </subcellularLocation>
</comment>
<dbReference type="PROSITE" id="PS50172">
    <property type="entry name" value="BRCT"/>
    <property type="match status" value="1"/>
</dbReference>
<feature type="compositionally biased region" description="Basic residues" evidence="4">
    <location>
        <begin position="557"/>
        <end position="568"/>
    </location>
</feature>
<evidence type="ECO:0000256" key="1">
    <source>
        <dbReference type="ARBA" id="ARBA00004123"/>
    </source>
</evidence>
<evidence type="ECO:0000256" key="2">
    <source>
        <dbReference type="ARBA" id="ARBA00022763"/>
    </source>
</evidence>